<reference evidence="4 6" key="1">
    <citation type="submission" date="2015-02" db="EMBL/GenBank/DDBJ databases">
        <authorList>
            <person name="Chooi Y.-H."/>
        </authorList>
    </citation>
    <scope>NUCLEOTIDE SEQUENCE [LARGE SCALE GENOMIC DNA]</scope>
    <source>
        <strain evidence="4">E3</strain>
    </source>
</reference>
<dbReference type="InterPro" id="IPR011992">
    <property type="entry name" value="EF-hand-dom_pair"/>
</dbReference>
<proteinExistence type="predicted"/>
<gene>
    <name evidence="4" type="ORF">PBRA_006070</name>
    <name evidence="5" type="ORF">PLBR_LOCUS5384</name>
</gene>
<dbReference type="InterPro" id="IPR018247">
    <property type="entry name" value="EF_Hand_1_Ca_BS"/>
</dbReference>
<dbReference type="Gene3D" id="1.10.238.10">
    <property type="entry name" value="EF-hand"/>
    <property type="match status" value="1"/>
</dbReference>
<dbReference type="PROSITE" id="PS00018">
    <property type="entry name" value="EF_HAND_1"/>
    <property type="match status" value="1"/>
</dbReference>
<evidence type="ECO:0000259" key="3">
    <source>
        <dbReference type="PROSITE" id="PS50222"/>
    </source>
</evidence>
<accession>A0A0G4IS72</accession>
<evidence type="ECO:0000256" key="2">
    <source>
        <dbReference type="SAM" id="MobiDB-lite"/>
    </source>
</evidence>
<dbReference type="Proteomes" id="UP000039324">
    <property type="component" value="Unassembled WGS sequence"/>
</dbReference>
<reference evidence="5 7" key="2">
    <citation type="submission" date="2018-03" db="EMBL/GenBank/DDBJ databases">
        <authorList>
            <person name="Fogelqvist J."/>
        </authorList>
    </citation>
    <scope>NUCLEOTIDE SEQUENCE [LARGE SCALE GENOMIC DNA]</scope>
</reference>
<evidence type="ECO:0000313" key="7">
    <source>
        <dbReference type="Proteomes" id="UP000290189"/>
    </source>
</evidence>
<dbReference type="GO" id="GO:0005509">
    <property type="term" value="F:calcium ion binding"/>
    <property type="evidence" value="ECO:0007669"/>
    <property type="project" value="InterPro"/>
</dbReference>
<feature type="region of interest" description="Disordered" evidence="2">
    <location>
        <begin position="477"/>
        <end position="498"/>
    </location>
</feature>
<dbReference type="Proteomes" id="UP000290189">
    <property type="component" value="Unassembled WGS sequence"/>
</dbReference>
<sequence length="715" mass="79229">MAFQDRAAVASILAARAKREQGIEDVRRRLASDNRFHEHTAWMVLAESSPLRVTATSKTFVTAAEFGRFLRRGNGDVSTTDVHFVIRRYDKRRCGQVTYDEFLNGIRPRTAWVALETCEHAPSTSIDVTQHTSRLLRALFIEEIKAERDWQQLCHRLRCDLVDAFNRFDVDGNGFVCRRDLSLVLARHGVIMGPSAVTSLFRVMGADDHDRVSLSAWMDAFMPVSSTMAEPGGDDVPGPDVADAIAVIDRIWNAYYQQDDRQQDSISNYEDARPLPVLEDLNSSLDRQIDDDWAGDVADDKERCVMPKAVDDHVAAQDVGTVHEEKNKVEPVSSPVVAVYARSIASPSIVIRIESSYVDACIHDGSTRVGSPHWSPIAQRPEPAFDLNATPSVAAEATSYTLNDLRPSDPIQHIHQDRATQCDQVVDESLRRGHAEPDQRRPCPVQNDMPPTHQPDVPITTTTVVSSAPRDAIVHPTPSPAGWREHQPGERQHISEDGRSHGRDALKALFRSQIDLARRRNDLLVGLSREPGFSHEAVFSLLHGGTPAVTASSIATFINANGISVTDGQAGLLMERVSTRDIRTLTLDSLRRGLSPVPATSPEARSFAGMPLNARALAVILYNLIAIEIELEEAKAALLRRANDVSFYDLYDMVQDQGRIRAQQLSSFCGADVSPPSPDELDLLLWFYDLGEQPPKGEIRFADFLAGLMPRPLLT</sequence>
<dbReference type="InterPro" id="IPR002048">
    <property type="entry name" value="EF_hand_dom"/>
</dbReference>
<feature type="region of interest" description="Disordered" evidence="2">
    <location>
        <begin position="430"/>
        <end position="457"/>
    </location>
</feature>
<protein>
    <recommendedName>
        <fullName evidence="3">EF-hand domain-containing protein</fullName>
    </recommendedName>
</protein>
<dbReference type="AlphaFoldDB" id="A0A0G4IS72"/>
<evidence type="ECO:0000256" key="1">
    <source>
        <dbReference type="ARBA" id="ARBA00022837"/>
    </source>
</evidence>
<geneLocation type="mitochondrion" evidence="5"/>
<keyword evidence="6" id="KW-1185">Reference proteome</keyword>
<keyword evidence="5" id="KW-0496">Mitochondrion</keyword>
<feature type="compositionally biased region" description="Basic and acidic residues" evidence="2">
    <location>
        <begin position="483"/>
        <end position="498"/>
    </location>
</feature>
<dbReference type="EMBL" id="CDSF01000081">
    <property type="protein sequence ID" value="CEO97956.1"/>
    <property type="molecule type" value="Genomic_DNA"/>
</dbReference>
<dbReference type="SUPFAM" id="SSF47473">
    <property type="entry name" value="EF-hand"/>
    <property type="match status" value="1"/>
</dbReference>
<name>A0A0G4IS72_PLABS</name>
<evidence type="ECO:0000313" key="5">
    <source>
        <dbReference type="EMBL" id="SPQ98169.1"/>
    </source>
</evidence>
<evidence type="ECO:0000313" key="4">
    <source>
        <dbReference type="EMBL" id="CEO97956.1"/>
    </source>
</evidence>
<organism evidence="4 6">
    <name type="scientific">Plasmodiophora brassicae</name>
    <name type="common">Clubroot disease agent</name>
    <dbReference type="NCBI Taxonomy" id="37360"/>
    <lineage>
        <taxon>Eukaryota</taxon>
        <taxon>Sar</taxon>
        <taxon>Rhizaria</taxon>
        <taxon>Endomyxa</taxon>
        <taxon>Phytomyxea</taxon>
        <taxon>Plasmodiophorida</taxon>
        <taxon>Plasmodiophoridae</taxon>
        <taxon>Plasmodiophora</taxon>
    </lineage>
</organism>
<evidence type="ECO:0000313" key="6">
    <source>
        <dbReference type="Proteomes" id="UP000039324"/>
    </source>
</evidence>
<dbReference type="EMBL" id="OVEO01000009">
    <property type="protein sequence ID" value="SPQ98169.1"/>
    <property type="molecule type" value="Genomic_DNA"/>
</dbReference>
<feature type="domain" description="EF-hand" evidence="3">
    <location>
        <begin position="160"/>
        <end position="191"/>
    </location>
</feature>
<feature type="compositionally biased region" description="Basic and acidic residues" evidence="2">
    <location>
        <begin position="430"/>
        <end position="441"/>
    </location>
</feature>
<feature type="domain" description="EF-hand" evidence="3">
    <location>
        <begin position="77"/>
        <end position="112"/>
    </location>
</feature>
<dbReference type="PROSITE" id="PS50222">
    <property type="entry name" value="EF_HAND_2"/>
    <property type="match status" value="2"/>
</dbReference>
<keyword evidence="1" id="KW-0106">Calcium</keyword>